<reference evidence="3" key="1">
    <citation type="submission" date="2016-11" db="EMBL/GenBank/DDBJ databases">
        <authorList>
            <person name="Shukria A."/>
            <person name="Stevens D.C."/>
        </authorList>
    </citation>
    <scope>NUCLEOTIDE SEQUENCE [LARGE SCALE GENOMIC DNA]</scope>
    <source>
        <strain evidence="3">Cbfe23</strain>
    </source>
</reference>
<name>A0A1L9AXE6_9BACT</name>
<feature type="region of interest" description="Disordered" evidence="1">
    <location>
        <begin position="22"/>
        <end position="45"/>
    </location>
</feature>
<gene>
    <name evidence="2" type="ORF">BON30_41565</name>
</gene>
<organism evidence="2 3">
    <name type="scientific">Cystobacter ferrugineus</name>
    <dbReference type="NCBI Taxonomy" id="83449"/>
    <lineage>
        <taxon>Bacteria</taxon>
        <taxon>Pseudomonadati</taxon>
        <taxon>Myxococcota</taxon>
        <taxon>Myxococcia</taxon>
        <taxon>Myxococcales</taxon>
        <taxon>Cystobacterineae</taxon>
        <taxon>Archangiaceae</taxon>
        <taxon>Cystobacter</taxon>
    </lineage>
</organism>
<evidence type="ECO:0000256" key="1">
    <source>
        <dbReference type="SAM" id="MobiDB-lite"/>
    </source>
</evidence>
<dbReference type="Proteomes" id="UP000182229">
    <property type="component" value="Unassembled WGS sequence"/>
</dbReference>
<feature type="compositionally biased region" description="Basic and acidic residues" evidence="1">
    <location>
        <begin position="35"/>
        <end position="45"/>
    </location>
</feature>
<evidence type="ECO:0000313" key="2">
    <source>
        <dbReference type="EMBL" id="OJH34656.1"/>
    </source>
</evidence>
<dbReference type="EMBL" id="MPIN01000017">
    <property type="protein sequence ID" value="OJH34656.1"/>
    <property type="molecule type" value="Genomic_DNA"/>
</dbReference>
<comment type="caution">
    <text evidence="2">The sequence shown here is derived from an EMBL/GenBank/DDBJ whole genome shotgun (WGS) entry which is preliminary data.</text>
</comment>
<proteinExistence type="predicted"/>
<accession>A0A1L9AXE6</accession>
<evidence type="ECO:0000313" key="3">
    <source>
        <dbReference type="Proteomes" id="UP000182229"/>
    </source>
</evidence>
<reference evidence="2 3" key="2">
    <citation type="submission" date="2016-12" db="EMBL/GenBank/DDBJ databases">
        <title>Draft Genome Sequence of Cystobacter ferrugineus Strain Cbfe23.</title>
        <authorList>
            <person name="Akbar S."/>
            <person name="Dowd S.E."/>
            <person name="Stevens D.C."/>
        </authorList>
    </citation>
    <scope>NUCLEOTIDE SEQUENCE [LARGE SCALE GENOMIC DNA]</scope>
    <source>
        <strain evidence="2 3">Cbfe23</strain>
    </source>
</reference>
<protein>
    <submittedName>
        <fullName evidence="2">Uncharacterized protein</fullName>
    </submittedName>
</protein>
<sequence length="59" mass="6312">MTPGAARPARCPAWCDPGRPARGGARGVCGRRGRDRGGDQDGDRRGAWAWLQARILQPA</sequence>
<dbReference type="AlphaFoldDB" id="A0A1L9AXE6"/>
<keyword evidence="3" id="KW-1185">Reference proteome</keyword>